<dbReference type="Pfam" id="PF07875">
    <property type="entry name" value="Coat_F"/>
    <property type="match status" value="1"/>
</dbReference>
<protein>
    <submittedName>
        <fullName evidence="1">Spore coat protein</fullName>
    </submittedName>
</protein>
<reference evidence="1" key="1">
    <citation type="submission" date="2021-07" db="EMBL/GenBank/DDBJ databases">
        <title>Complete genome sequence of Crassaminicella sp. 143-21, isolated from a deep-sea hydrothermal vent.</title>
        <authorList>
            <person name="Li X."/>
        </authorList>
    </citation>
    <scope>NUCLEOTIDE SEQUENCE</scope>
    <source>
        <strain evidence="1">143-21</strain>
    </source>
</reference>
<gene>
    <name evidence="1" type="ORF">KVH43_08555</name>
</gene>
<evidence type="ECO:0000313" key="2">
    <source>
        <dbReference type="Proteomes" id="UP000886818"/>
    </source>
</evidence>
<accession>A0ABX8RBZ3</accession>
<sequence length="150" mass="17457">MFLNQKERLLLQDQKSHEEACIQKYQEFANRAQDPQLKQLFSTYASKEQEHLNTINQILSGQIPALPQQGQQQQNLFNQGQGSTYNENDAKLCQDALMTEKYVSSTYNTTIFECTNTNVRQILNHIQKEEQEHGEGIFNYMKNTGMYTLQ</sequence>
<dbReference type="EMBL" id="CP078093">
    <property type="protein sequence ID" value="QXM05435.1"/>
    <property type="molecule type" value="Genomic_DNA"/>
</dbReference>
<dbReference type="CDD" id="cd00657">
    <property type="entry name" value="Ferritin_like"/>
    <property type="match status" value="1"/>
</dbReference>
<keyword evidence="1" id="KW-0167">Capsid protein</keyword>
<keyword evidence="1" id="KW-0946">Virion</keyword>
<dbReference type="InterPro" id="IPR012851">
    <property type="entry name" value="Spore_coat_CotF-like"/>
</dbReference>
<dbReference type="Proteomes" id="UP000886818">
    <property type="component" value="Chromosome"/>
</dbReference>
<organism evidence="1 2">
    <name type="scientific">Crassaminicella indica</name>
    <dbReference type="NCBI Taxonomy" id="2855394"/>
    <lineage>
        <taxon>Bacteria</taxon>
        <taxon>Bacillati</taxon>
        <taxon>Bacillota</taxon>
        <taxon>Clostridia</taxon>
        <taxon>Eubacteriales</taxon>
        <taxon>Clostridiaceae</taxon>
        <taxon>Crassaminicella</taxon>
    </lineage>
</organism>
<name>A0ABX8RBZ3_9CLOT</name>
<proteinExistence type="predicted"/>
<keyword evidence="2" id="KW-1185">Reference proteome</keyword>
<evidence type="ECO:0000313" key="1">
    <source>
        <dbReference type="EMBL" id="QXM05435.1"/>
    </source>
</evidence>